<comment type="caution">
    <text evidence="1">The sequence shown here is derived from an EMBL/GenBank/DDBJ whole genome shotgun (WGS) entry which is preliminary data.</text>
</comment>
<dbReference type="InterPro" id="IPR029063">
    <property type="entry name" value="SAM-dependent_MTases_sf"/>
</dbReference>
<dbReference type="EMBL" id="BAAAZD010000001">
    <property type="protein sequence ID" value="GAA4003054.1"/>
    <property type="molecule type" value="Genomic_DNA"/>
</dbReference>
<dbReference type="Proteomes" id="UP001501310">
    <property type="component" value="Unassembled WGS sequence"/>
</dbReference>
<dbReference type="Pfam" id="PF06080">
    <property type="entry name" value="DUF938"/>
    <property type="match status" value="1"/>
</dbReference>
<protein>
    <submittedName>
        <fullName evidence="1">DUF938 domain-containing protein</fullName>
    </submittedName>
</protein>
<dbReference type="PANTHER" id="PTHR20974:SF0">
    <property type="entry name" value="UPF0585 PROTEIN CG18661"/>
    <property type="match status" value="1"/>
</dbReference>
<dbReference type="InterPro" id="IPR010342">
    <property type="entry name" value="DUF938"/>
</dbReference>
<gene>
    <name evidence="1" type="ORF">GCM10022211_13170</name>
</gene>
<dbReference type="RefSeq" id="WP_344709380.1">
    <property type="nucleotide sequence ID" value="NZ_BAAAZD010000001.1"/>
</dbReference>
<dbReference type="PANTHER" id="PTHR20974">
    <property type="entry name" value="UPF0585 PROTEIN CG18661"/>
    <property type="match status" value="1"/>
</dbReference>
<evidence type="ECO:0000313" key="1">
    <source>
        <dbReference type="EMBL" id="GAA4003054.1"/>
    </source>
</evidence>
<name>A0ABP7RW03_9SPHN</name>
<keyword evidence="2" id="KW-1185">Reference proteome</keyword>
<dbReference type="SUPFAM" id="SSF53335">
    <property type="entry name" value="S-adenosyl-L-methionine-dependent methyltransferases"/>
    <property type="match status" value="1"/>
</dbReference>
<organism evidence="1 2">
    <name type="scientific">Sphingomonas humi</name>
    <dbReference type="NCBI Taxonomy" id="335630"/>
    <lineage>
        <taxon>Bacteria</taxon>
        <taxon>Pseudomonadati</taxon>
        <taxon>Pseudomonadota</taxon>
        <taxon>Alphaproteobacteria</taxon>
        <taxon>Sphingomonadales</taxon>
        <taxon>Sphingomonadaceae</taxon>
        <taxon>Sphingomonas</taxon>
    </lineage>
</organism>
<sequence length="199" mass="21458">MKREAPAAARNRDPILAALREWLPAHGLVLEVAAGTGEHALHFAAAFPGLDWQPTDPDPEARASIDAWAEEEGTPNLRPALHLDVRAADWPVAEAAAVLAINLVHISPPDASTGLLAGAARLLPPGAPLILYGPWRVNGELLVYSNRAFDQKLKERDPTYGLRELTAFAAQASAAGFDLAERRDMPANNLMLRFVRRGA</sequence>
<accession>A0ABP7RW03</accession>
<dbReference type="Gene3D" id="3.40.50.150">
    <property type="entry name" value="Vaccinia Virus protein VP39"/>
    <property type="match status" value="1"/>
</dbReference>
<evidence type="ECO:0000313" key="2">
    <source>
        <dbReference type="Proteomes" id="UP001501310"/>
    </source>
</evidence>
<reference evidence="2" key="1">
    <citation type="journal article" date="2019" name="Int. J. Syst. Evol. Microbiol.">
        <title>The Global Catalogue of Microorganisms (GCM) 10K type strain sequencing project: providing services to taxonomists for standard genome sequencing and annotation.</title>
        <authorList>
            <consortium name="The Broad Institute Genomics Platform"/>
            <consortium name="The Broad Institute Genome Sequencing Center for Infectious Disease"/>
            <person name="Wu L."/>
            <person name="Ma J."/>
        </authorList>
    </citation>
    <scope>NUCLEOTIDE SEQUENCE [LARGE SCALE GENOMIC DNA]</scope>
    <source>
        <strain evidence="2">JCM 16603</strain>
    </source>
</reference>
<proteinExistence type="predicted"/>